<dbReference type="InterPro" id="IPR022782">
    <property type="entry name" value="AIP3-like_C"/>
</dbReference>
<evidence type="ECO:0000256" key="2">
    <source>
        <dbReference type="SAM" id="MobiDB-lite"/>
    </source>
</evidence>
<dbReference type="Proteomes" id="UP000187455">
    <property type="component" value="Unassembled WGS sequence"/>
</dbReference>
<name>A0A1R0H833_9FUNG</name>
<dbReference type="Pfam" id="PF03915">
    <property type="entry name" value="AIP3"/>
    <property type="match status" value="1"/>
</dbReference>
<dbReference type="PANTHER" id="PTHR22741">
    <property type="entry name" value="P140CAP/SNIP-RELATED"/>
    <property type="match status" value="1"/>
</dbReference>
<keyword evidence="1" id="KW-0175">Coiled coil</keyword>
<organism evidence="4 5">
    <name type="scientific">Smittium mucronatum</name>
    <dbReference type="NCBI Taxonomy" id="133383"/>
    <lineage>
        <taxon>Eukaryota</taxon>
        <taxon>Fungi</taxon>
        <taxon>Fungi incertae sedis</taxon>
        <taxon>Zoopagomycota</taxon>
        <taxon>Kickxellomycotina</taxon>
        <taxon>Harpellomycetes</taxon>
        <taxon>Harpellales</taxon>
        <taxon>Legeriomycetaceae</taxon>
        <taxon>Smittium</taxon>
    </lineage>
</organism>
<feature type="compositionally biased region" description="Low complexity" evidence="2">
    <location>
        <begin position="514"/>
        <end position="527"/>
    </location>
</feature>
<keyword evidence="5" id="KW-1185">Reference proteome</keyword>
<evidence type="ECO:0000313" key="5">
    <source>
        <dbReference type="Proteomes" id="UP000187455"/>
    </source>
</evidence>
<dbReference type="OrthoDB" id="783096at2759"/>
<dbReference type="SMART" id="SM00806">
    <property type="entry name" value="AIP3"/>
    <property type="match status" value="1"/>
</dbReference>
<dbReference type="EMBL" id="LSSL01000161">
    <property type="protein sequence ID" value="OLY85299.1"/>
    <property type="molecule type" value="Genomic_DNA"/>
</dbReference>
<evidence type="ECO:0000259" key="3">
    <source>
        <dbReference type="SMART" id="SM00806"/>
    </source>
</evidence>
<dbReference type="Gene3D" id="1.20.58.1540">
    <property type="entry name" value="Actin interacting protein 3, C-terminal domain"/>
    <property type="match status" value="1"/>
</dbReference>
<protein>
    <submittedName>
        <fullName evidence="4">Bud site selection protein 6</fullName>
    </submittedName>
</protein>
<proteinExistence type="predicted"/>
<feature type="region of interest" description="Disordered" evidence="2">
    <location>
        <begin position="1"/>
        <end position="125"/>
    </location>
</feature>
<sequence length="1067" mass="119956">MESIRGFLSLSSNDDLPEFKPGQYKSYSKNIFRLQKKSKLKTGGENSDRSQSPSSRSDPKIENYMLTFSDSRDDGTLPNSSISEVPSNSRYLTNHEGNAYSNSKPNSSYKNPSEDDPSSISKNLISEPLPQCFNTNAIQTPFTQKIADLGSTEIHEKDKITLGNQSLLLGGGEYKFKNSIAPEDSNSIITDYPHLFSEASIINQSLITKKVEKENIFIDSSVEYQNLKNNLAQNPRGSLDSLPLPGPRTSSMKHERINNIRTNSPALEISSESKAENISPNDVFSTSKYPEKNSSLSNLDSINFPESSNISIRRSRNVKTRSFIPKNIQTPYSINTEGALQEDLFYSRKDKHKNRTTIHEIDNTTTKTNFQSENQFEGGESCLSPFSAVKSAKSTQSTQAFFEAIDTQKSVDSLMSNSSSDKNDVNTNKNQSYSFKPPISKVQYFFSNKTDTSLNKPLVLQARDAIAINGSPKKDRTRSSLEISSKISRKSRSSTSDIGQISEKRSSLDTLNMSNSSSNVSNSPPVNKSNLISIKTSGFNTTLSKPKSVGNINNSRSIKLFLQYGSRIKKTSHNGSPSIFSLLTLFLDAFEEDKNIFSEMSSTSFRDHKGKPFFLIKDPQIDIFYELVDLRDIKDNSIIKWNCYPSKNIGDDHNPSPQEIPQSFDYQILKDSYFEILKKISELPIALESMLVDSTNGLKDTLLSQISVKKSVEVHSPVSNKPTKELPEPTDPKKKDLEHENSLLTKEIFDLKEKLKKITYDIQISKSEKLIIAKKNSDLTKQLEKDRIKITSLEEKIQNLENSTSQSYNSNRKNLDIEKNELKSRYEELGRRMEALEIFVNELRKDVVVRKSTPTPRLISNAKSGLESILKDVSSLENFFNEVTPRWKSVWSDELKSIVSEQHLSKQIESEMSDLSVDAKSLLDILDKLNAVIELKQENGSSSASPQFDGHNLDDNTSTSGSSKSSKNNFFSFIGNNEHSENPVDLKKQILGEISLVNISSEERVEAIEISEKLRKFELDSRNANEFESELSEFIFSNKLKKTGGVEELEMKLEAKQASNLINMLSR</sequence>
<comment type="caution">
    <text evidence="4">The sequence shown here is derived from an EMBL/GenBank/DDBJ whole genome shotgun (WGS) entry which is preliminary data.</text>
</comment>
<evidence type="ECO:0000313" key="4">
    <source>
        <dbReference type="EMBL" id="OLY85299.1"/>
    </source>
</evidence>
<dbReference type="AlphaFoldDB" id="A0A1R0H833"/>
<dbReference type="PANTHER" id="PTHR22741:SF10">
    <property type="entry name" value="COILED-COIL DOMAIN-CONTAINING PROTEIN CG32809"/>
    <property type="match status" value="1"/>
</dbReference>
<dbReference type="InterPro" id="IPR051825">
    <property type="entry name" value="SRCIN1"/>
</dbReference>
<feature type="compositionally biased region" description="Polar residues" evidence="2">
    <location>
        <begin position="77"/>
        <end position="96"/>
    </location>
</feature>
<dbReference type="GO" id="GO:0005519">
    <property type="term" value="F:cytoskeletal regulatory protein binding"/>
    <property type="evidence" value="ECO:0007669"/>
    <property type="project" value="InterPro"/>
</dbReference>
<feature type="region of interest" description="Disordered" evidence="2">
    <location>
        <begin position="470"/>
        <end position="527"/>
    </location>
</feature>
<feature type="compositionally biased region" description="Low complexity" evidence="2">
    <location>
        <begin position="956"/>
        <end position="965"/>
    </location>
</feature>
<reference evidence="4 5" key="1">
    <citation type="journal article" date="2016" name="Mol. Biol. Evol.">
        <title>Genome-Wide Survey of Gut Fungi (Harpellales) Reveals the First Horizontally Transferred Ubiquitin Gene from a Mosquito Host.</title>
        <authorList>
            <person name="Wang Y."/>
            <person name="White M.M."/>
            <person name="Kvist S."/>
            <person name="Moncalvo J.M."/>
        </authorList>
    </citation>
    <scope>NUCLEOTIDE SEQUENCE [LARGE SCALE GENOMIC DNA]</scope>
    <source>
        <strain evidence="4 5">ALG-7-W6</strain>
    </source>
</reference>
<feature type="region of interest" description="Disordered" evidence="2">
    <location>
        <begin position="714"/>
        <end position="738"/>
    </location>
</feature>
<feature type="compositionally biased region" description="Basic and acidic residues" evidence="2">
    <location>
        <begin position="722"/>
        <end position="738"/>
    </location>
</feature>
<feature type="region of interest" description="Disordered" evidence="2">
    <location>
        <begin position="938"/>
        <end position="965"/>
    </location>
</feature>
<feature type="compositionally biased region" description="Low complexity" evidence="2">
    <location>
        <begin position="100"/>
        <end position="111"/>
    </location>
</feature>
<dbReference type="GO" id="GO:0030010">
    <property type="term" value="P:establishment of cell polarity"/>
    <property type="evidence" value="ECO:0007669"/>
    <property type="project" value="TreeGrafter"/>
</dbReference>
<accession>A0A1R0H833</accession>
<dbReference type="GO" id="GO:0051286">
    <property type="term" value="C:cell tip"/>
    <property type="evidence" value="ECO:0007669"/>
    <property type="project" value="TreeGrafter"/>
</dbReference>
<dbReference type="InterPro" id="IPR005613">
    <property type="entry name" value="AIP3_C"/>
</dbReference>
<dbReference type="GO" id="GO:0005737">
    <property type="term" value="C:cytoplasm"/>
    <property type="evidence" value="ECO:0007669"/>
    <property type="project" value="TreeGrafter"/>
</dbReference>
<gene>
    <name evidence="4" type="ORF">AYI68_g506</name>
</gene>
<feature type="domain" description="Actin interacting protein 3 C-terminal" evidence="3">
    <location>
        <begin position="561"/>
        <end position="1058"/>
    </location>
</feature>
<evidence type="ECO:0000256" key="1">
    <source>
        <dbReference type="ARBA" id="ARBA00023054"/>
    </source>
</evidence>
<dbReference type="STRING" id="133383.A0A1R0H833"/>
<feature type="region of interest" description="Disordered" evidence="2">
    <location>
        <begin position="231"/>
        <end position="252"/>
    </location>
</feature>
<feature type="region of interest" description="Disordered" evidence="2">
    <location>
        <begin position="413"/>
        <end position="432"/>
    </location>
</feature>